<name>A0A835BPV7_9POAL</name>
<proteinExistence type="predicted"/>
<dbReference type="Proteomes" id="UP000636709">
    <property type="component" value="Unassembled WGS sequence"/>
</dbReference>
<comment type="caution">
    <text evidence="1">The sequence shown here is derived from an EMBL/GenBank/DDBJ whole genome shotgun (WGS) entry which is preliminary data.</text>
</comment>
<dbReference type="AlphaFoldDB" id="A0A835BPV7"/>
<evidence type="ECO:0000313" key="2">
    <source>
        <dbReference type="Proteomes" id="UP000636709"/>
    </source>
</evidence>
<gene>
    <name evidence="1" type="ORF">HU200_031784</name>
</gene>
<dbReference type="PROSITE" id="PS51257">
    <property type="entry name" value="PROKAR_LIPOPROTEIN"/>
    <property type="match status" value="1"/>
</dbReference>
<evidence type="ECO:0000313" key="1">
    <source>
        <dbReference type="EMBL" id="KAF8703702.1"/>
    </source>
</evidence>
<protein>
    <submittedName>
        <fullName evidence="1">Uncharacterized protein</fullName>
    </submittedName>
</protein>
<sequence>MRFSSIHLNLFFSYSCLHPNLNIPCAAKKLSVAFTEHMLPETANKLSQRRLSYT</sequence>
<keyword evidence="2" id="KW-1185">Reference proteome</keyword>
<dbReference type="EMBL" id="JACEFO010001777">
    <property type="protein sequence ID" value="KAF8703702.1"/>
    <property type="molecule type" value="Genomic_DNA"/>
</dbReference>
<organism evidence="1 2">
    <name type="scientific">Digitaria exilis</name>
    <dbReference type="NCBI Taxonomy" id="1010633"/>
    <lineage>
        <taxon>Eukaryota</taxon>
        <taxon>Viridiplantae</taxon>
        <taxon>Streptophyta</taxon>
        <taxon>Embryophyta</taxon>
        <taxon>Tracheophyta</taxon>
        <taxon>Spermatophyta</taxon>
        <taxon>Magnoliopsida</taxon>
        <taxon>Liliopsida</taxon>
        <taxon>Poales</taxon>
        <taxon>Poaceae</taxon>
        <taxon>PACMAD clade</taxon>
        <taxon>Panicoideae</taxon>
        <taxon>Panicodae</taxon>
        <taxon>Paniceae</taxon>
        <taxon>Anthephorinae</taxon>
        <taxon>Digitaria</taxon>
    </lineage>
</organism>
<reference evidence="1" key="1">
    <citation type="submission" date="2020-07" db="EMBL/GenBank/DDBJ databases">
        <title>Genome sequence and genetic diversity analysis of an under-domesticated orphan crop, white fonio (Digitaria exilis).</title>
        <authorList>
            <person name="Bennetzen J.L."/>
            <person name="Chen S."/>
            <person name="Ma X."/>
            <person name="Wang X."/>
            <person name="Yssel A.E.J."/>
            <person name="Chaluvadi S.R."/>
            <person name="Johnson M."/>
            <person name="Gangashetty P."/>
            <person name="Hamidou F."/>
            <person name="Sanogo M.D."/>
            <person name="Zwaenepoel A."/>
            <person name="Wallace J."/>
            <person name="Van De Peer Y."/>
            <person name="Van Deynze A."/>
        </authorList>
    </citation>
    <scope>NUCLEOTIDE SEQUENCE</scope>
    <source>
        <tissue evidence="1">Leaves</tissue>
    </source>
</reference>
<accession>A0A835BPV7</accession>